<dbReference type="AlphaFoldDB" id="A0A2T3YSY4"/>
<evidence type="ECO:0000313" key="1">
    <source>
        <dbReference type="EMBL" id="PTB35690.1"/>
    </source>
</evidence>
<dbReference type="Proteomes" id="UP000240493">
    <property type="component" value="Unassembled WGS sequence"/>
</dbReference>
<keyword evidence="2" id="KW-1185">Reference proteome</keyword>
<name>A0A2T3YSY4_TRIA4</name>
<dbReference type="EMBL" id="KZ679273">
    <property type="protein sequence ID" value="PTB35690.1"/>
    <property type="molecule type" value="Genomic_DNA"/>
</dbReference>
<accession>A0A2T3YSY4</accession>
<evidence type="ECO:0000313" key="2">
    <source>
        <dbReference type="Proteomes" id="UP000240493"/>
    </source>
</evidence>
<feature type="non-terminal residue" evidence="1">
    <location>
        <position position="75"/>
    </location>
</feature>
<proteinExistence type="predicted"/>
<sequence>MTSPPITILIRKHCFEEVTEEHKRDPKLHVNKVMLKLPFKIFCQAPSFYVVYNKSTSAIKYIVFYTLHGSRFLYG</sequence>
<reference evidence="1 2" key="1">
    <citation type="submission" date="2016-07" db="EMBL/GenBank/DDBJ databases">
        <title>Multiple horizontal gene transfer events from other fungi enriched the ability of initially mycotrophic Trichoderma (Ascomycota) to feed on dead plant biomass.</title>
        <authorList>
            <consortium name="DOE Joint Genome Institute"/>
            <person name="Aerts A."/>
            <person name="Atanasova L."/>
            <person name="Chenthamara K."/>
            <person name="Zhang J."/>
            <person name="Grujic M."/>
            <person name="Henrissat B."/>
            <person name="Kuo A."/>
            <person name="Salamov A."/>
            <person name="Lipzen A."/>
            <person name="Labutti K."/>
            <person name="Barry K."/>
            <person name="Miao Y."/>
            <person name="Rahimi M.J."/>
            <person name="Shen Q."/>
            <person name="Grigoriev I.V."/>
            <person name="Kubicek C.P."/>
            <person name="Druzhinina I.S."/>
        </authorList>
    </citation>
    <scope>NUCLEOTIDE SEQUENCE [LARGE SCALE GENOMIC DNA]</scope>
    <source>
        <strain evidence="1 2">CBS 433.97</strain>
    </source>
</reference>
<gene>
    <name evidence="1" type="ORF">M441DRAFT_105880</name>
</gene>
<protein>
    <submittedName>
        <fullName evidence="1">Uncharacterized protein</fullName>
    </submittedName>
</protein>
<organism evidence="1 2">
    <name type="scientific">Trichoderma asperellum (strain ATCC 204424 / CBS 433.97 / NBRC 101777)</name>
    <dbReference type="NCBI Taxonomy" id="1042311"/>
    <lineage>
        <taxon>Eukaryota</taxon>
        <taxon>Fungi</taxon>
        <taxon>Dikarya</taxon>
        <taxon>Ascomycota</taxon>
        <taxon>Pezizomycotina</taxon>
        <taxon>Sordariomycetes</taxon>
        <taxon>Hypocreomycetidae</taxon>
        <taxon>Hypocreales</taxon>
        <taxon>Hypocreaceae</taxon>
        <taxon>Trichoderma</taxon>
    </lineage>
</organism>